<dbReference type="InterPro" id="IPR050450">
    <property type="entry name" value="COX15/CtaA_HemeA_synthase"/>
</dbReference>
<protein>
    <submittedName>
        <fullName evidence="13">Cytochrome c oxidase assembly protein subunit 15</fullName>
    </submittedName>
</protein>
<keyword evidence="6" id="KW-0560">Oxidoreductase</keyword>
<dbReference type="Proteomes" id="UP000198862">
    <property type="component" value="Unassembled WGS sequence"/>
</dbReference>
<dbReference type="PANTHER" id="PTHR35457:SF1">
    <property type="entry name" value="HEME A SYNTHASE"/>
    <property type="match status" value="1"/>
</dbReference>
<feature type="transmembrane region" description="Helical" evidence="12">
    <location>
        <begin position="185"/>
        <end position="211"/>
    </location>
</feature>
<proteinExistence type="predicted"/>
<dbReference type="PANTHER" id="PTHR35457">
    <property type="entry name" value="HEME A SYNTHASE"/>
    <property type="match status" value="1"/>
</dbReference>
<evidence type="ECO:0000256" key="11">
    <source>
        <dbReference type="ARBA" id="ARBA00023444"/>
    </source>
</evidence>
<keyword evidence="7" id="KW-0408">Iron</keyword>
<keyword evidence="3 12" id="KW-0812">Transmembrane</keyword>
<feature type="transmembrane region" description="Helical" evidence="12">
    <location>
        <begin position="153"/>
        <end position="173"/>
    </location>
</feature>
<comment type="subcellular location">
    <subcellularLocation>
        <location evidence="1">Membrane</location>
        <topology evidence="1">Multi-pass membrane protein</topology>
    </subcellularLocation>
</comment>
<dbReference type="GO" id="GO:0016020">
    <property type="term" value="C:membrane"/>
    <property type="evidence" value="ECO:0007669"/>
    <property type="project" value="UniProtKB-SubCell"/>
</dbReference>
<feature type="transmembrane region" description="Helical" evidence="12">
    <location>
        <begin position="296"/>
        <end position="317"/>
    </location>
</feature>
<evidence type="ECO:0000256" key="9">
    <source>
        <dbReference type="ARBA" id="ARBA00023136"/>
    </source>
</evidence>
<dbReference type="GO" id="GO:0046872">
    <property type="term" value="F:metal ion binding"/>
    <property type="evidence" value="ECO:0007669"/>
    <property type="project" value="UniProtKB-KW"/>
</dbReference>
<keyword evidence="9 12" id="KW-0472">Membrane</keyword>
<evidence type="ECO:0000256" key="6">
    <source>
        <dbReference type="ARBA" id="ARBA00023002"/>
    </source>
</evidence>
<keyword evidence="4" id="KW-0479">Metal-binding</keyword>
<keyword evidence="2" id="KW-1003">Cell membrane</keyword>
<name>A0A1I1RP54_9GAMM</name>
<dbReference type="Pfam" id="PF02628">
    <property type="entry name" value="COX15-CtaA"/>
    <property type="match status" value="1"/>
</dbReference>
<evidence type="ECO:0000256" key="7">
    <source>
        <dbReference type="ARBA" id="ARBA00023004"/>
    </source>
</evidence>
<keyword evidence="5 12" id="KW-1133">Transmembrane helix</keyword>
<evidence type="ECO:0000256" key="2">
    <source>
        <dbReference type="ARBA" id="ARBA00022475"/>
    </source>
</evidence>
<dbReference type="InterPro" id="IPR003780">
    <property type="entry name" value="COX15/CtaA_fam"/>
</dbReference>
<evidence type="ECO:0000313" key="13">
    <source>
        <dbReference type="EMBL" id="SFD36085.1"/>
    </source>
</evidence>
<evidence type="ECO:0000256" key="1">
    <source>
        <dbReference type="ARBA" id="ARBA00004141"/>
    </source>
</evidence>
<dbReference type="GO" id="GO:0016491">
    <property type="term" value="F:oxidoreductase activity"/>
    <property type="evidence" value="ECO:0007669"/>
    <property type="project" value="UniProtKB-KW"/>
</dbReference>
<evidence type="ECO:0000313" key="14">
    <source>
        <dbReference type="Proteomes" id="UP000198862"/>
    </source>
</evidence>
<comment type="pathway">
    <text evidence="11">Porphyrin-containing compound metabolism.</text>
</comment>
<dbReference type="GO" id="GO:0006784">
    <property type="term" value="P:heme A biosynthetic process"/>
    <property type="evidence" value="ECO:0007669"/>
    <property type="project" value="InterPro"/>
</dbReference>
<feature type="transmembrane region" description="Helical" evidence="12">
    <location>
        <begin position="12"/>
        <end position="32"/>
    </location>
</feature>
<dbReference type="EMBL" id="FOLO01000051">
    <property type="protein sequence ID" value="SFD36085.1"/>
    <property type="molecule type" value="Genomic_DNA"/>
</dbReference>
<keyword evidence="14" id="KW-1185">Reference proteome</keyword>
<evidence type="ECO:0000256" key="3">
    <source>
        <dbReference type="ARBA" id="ARBA00022692"/>
    </source>
</evidence>
<organism evidence="13 14">
    <name type="scientific">Pseudoalteromonas denitrificans DSM 6059</name>
    <dbReference type="NCBI Taxonomy" id="1123010"/>
    <lineage>
        <taxon>Bacteria</taxon>
        <taxon>Pseudomonadati</taxon>
        <taxon>Pseudomonadota</taxon>
        <taxon>Gammaproteobacteria</taxon>
        <taxon>Alteromonadales</taxon>
        <taxon>Pseudoalteromonadaceae</taxon>
        <taxon>Pseudoalteromonas</taxon>
    </lineage>
</organism>
<evidence type="ECO:0000256" key="8">
    <source>
        <dbReference type="ARBA" id="ARBA00023133"/>
    </source>
</evidence>
<evidence type="ECO:0000256" key="12">
    <source>
        <dbReference type="SAM" id="Phobius"/>
    </source>
</evidence>
<sequence length="353" mass="39260">MKKIKQYMNNKYQTLVLLSCLFAVVVVGLGAYTRLSDAGLGCPDWPGCYGFLTVPKHIDDISTVEQNFPGAVIESQKAWKEMIHRYFAGSLGLMLLSIMIYSIYRFKTQAIKRPKLNDITPVKLPVFLVVLVIFQAVLGMLTVTMALQPLIVMGHLLGGFAILSLSYLLYLRIKHQPITSEDTNVIGYFSWCLVALIVLSIQIALGGWLAANYAAPHCSGLPLCSGDWQQTFSFLDVFQLPAASSNYEYGVLSSEARQSIHLVHRFWAMITATVILVVALRIFWQSRCKVIKNSALLVVGAVICQILLGGILVYWQFPISIALAHNLMAAMLLLSLVRLSFYIHKVKATLVKV</sequence>
<keyword evidence="8" id="KW-0350">Heme biosynthesis</keyword>
<keyword evidence="10" id="KW-1015">Disulfide bond</keyword>
<gene>
    <name evidence="13" type="ORF">SAMN02745724_04294</name>
</gene>
<evidence type="ECO:0000256" key="5">
    <source>
        <dbReference type="ARBA" id="ARBA00022989"/>
    </source>
</evidence>
<accession>A0A1I1RP54</accession>
<feature type="transmembrane region" description="Helical" evidence="12">
    <location>
        <begin position="124"/>
        <end position="147"/>
    </location>
</feature>
<feature type="transmembrane region" description="Helical" evidence="12">
    <location>
        <begin position="86"/>
        <end position="104"/>
    </location>
</feature>
<feature type="transmembrane region" description="Helical" evidence="12">
    <location>
        <begin position="266"/>
        <end position="284"/>
    </location>
</feature>
<reference evidence="13 14" key="1">
    <citation type="submission" date="2016-10" db="EMBL/GenBank/DDBJ databases">
        <authorList>
            <person name="de Groot N.N."/>
        </authorList>
    </citation>
    <scope>NUCLEOTIDE SEQUENCE [LARGE SCALE GENOMIC DNA]</scope>
    <source>
        <strain evidence="13 14">DSM 6059</strain>
    </source>
</reference>
<evidence type="ECO:0000256" key="4">
    <source>
        <dbReference type="ARBA" id="ARBA00022723"/>
    </source>
</evidence>
<dbReference type="STRING" id="1123010.SAMN02745724_04294"/>
<dbReference type="AlphaFoldDB" id="A0A1I1RP54"/>
<evidence type="ECO:0000256" key="10">
    <source>
        <dbReference type="ARBA" id="ARBA00023157"/>
    </source>
</evidence>
<feature type="transmembrane region" description="Helical" evidence="12">
    <location>
        <begin position="323"/>
        <end position="343"/>
    </location>
</feature>